<dbReference type="PANTHER" id="PTHR37540:SF5">
    <property type="entry name" value="TRANSCRIPTION FACTOR DOMAIN-CONTAINING PROTEIN"/>
    <property type="match status" value="1"/>
</dbReference>
<organism evidence="1 2">
    <name type="scientific">Lophium mytilinum</name>
    <dbReference type="NCBI Taxonomy" id="390894"/>
    <lineage>
        <taxon>Eukaryota</taxon>
        <taxon>Fungi</taxon>
        <taxon>Dikarya</taxon>
        <taxon>Ascomycota</taxon>
        <taxon>Pezizomycotina</taxon>
        <taxon>Dothideomycetes</taxon>
        <taxon>Pleosporomycetidae</taxon>
        <taxon>Mytilinidiales</taxon>
        <taxon>Mytilinidiaceae</taxon>
        <taxon>Lophium</taxon>
    </lineage>
</organism>
<dbReference type="OrthoDB" id="4158087at2759"/>
<reference evidence="1" key="1">
    <citation type="journal article" date="2020" name="Stud. Mycol.">
        <title>101 Dothideomycetes genomes: a test case for predicting lifestyles and emergence of pathogens.</title>
        <authorList>
            <person name="Haridas S."/>
            <person name="Albert R."/>
            <person name="Binder M."/>
            <person name="Bloem J."/>
            <person name="Labutti K."/>
            <person name="Salamov A."/>
            <person name="Andreopoulos B."/>
            <person name="Baker S."/>
            <person name="Barry K."/>
            <person name="Bills G."/>
            <person name="Bluhm B."/>
            <person name="Cannon C."/>
            <person name="Castanera R."/>
            <person name="Culley D."/>
            <person name="Daum C."/>
            <person name="Ezra D."/>
            <person name="Gonzalez J."/>
            <person name="Henrissat B."/>
            <person name="Kuo A."/>
            <person name="Liang C."/>
            <person name="Lipzen A."/>
            <person name="Lutzoni F."/>
            <person name="Magnuson J."/>
            <person name="Mondo S."/>
            <person name="Nolan M."/>
            <person name="Ohm R."/>
            <person name="Pangilinan J."/>
            <person name="Park H.-J."/>
            <person name="Ramirez L."/>
            <person name="Alfaro M."/>
            <person name="Sun H."/>
            <person name="Tritt A."/>
            <person name="Yoshinaga Y."/>
            <person name="Zwiers L.-H."/>
            <person name="Turgeon B."/>
            <person name="Goodwin S."/>
            <person name="Spatafora J."/>
            <person name="Crous P."/>
            <person name="Grigoriev I."/>
        </authorList>
    </citation>
    <scope>NUCLEOTIDE SEQUENCE</scope>
    <source>
        <strain evidence="1">CBS 269.34</strain>
    </source>
</reference>
<accession>A0A6A6QRS4</accession>
<dbReference type="InterPro" id="IPR021858">
    <property type="entry name" value="Fun_TF"/>
</dbReference>
<dbReference type="Proteomes" id="UP000799750">
    <property type="component" value="Unassembled WGS sequence"/>
</dbReference>
<protein>
    <submittedName>
        <fullName evidence="1">Uncharacterized protein</fullName>
    </submittedName>
</protein>
<dbReference type="AlphaFoldDB" id="A0A6A6QRS4"/>
<evidence type="ECO:0000313" key="2">
    <source>
        <dbReference type="Proteomes" id="UP000799750"/>
    </source>
</evidence>
<proteinExistence type="predicted"/>
<name>A0A6A6QRS4_9PEZI</name>
<keyword evidence="2" id="KW-1185">Reference proteome</keyword>
<dbReference type="Pfam" id="PF11951">
    <property type="entry name" value="Fungal_trans_2"/>
    <property type="match status" value="1"/>
</dbReference>
<dbReference type="EMBL" id="MU004190">
    <property type="protein sequence ID" value="KAF2494834.1"/>
    <property type="molecule type" value="Genomic_DNA"/>
</dbReference>
<evidence type="ECO:0000313" key="1">
    <source>
        <dbReference type="EMBL" id="KAF2494834.1"/>
    </source>
</evidence>
<sequence>MPNPSFLFVQVQDTGKVSPRKDVRTAIQKHVMRDIGAARRGKPRRKVMSEQTAETAGQDQVPVSIWAMLAPALVSGGARTNPFASYPIPMNPDTFFLIDYLYTSPAPRLRPFRDTWLPLSLSDPALFYEILSHVSLDVAAVDPGCSDRRRNRALKLHVLALQDVNRRLEDPSKGLSEGVIGTVLAFACFSHLAKDWKSYEAHMEGLQTIIRLKGGMHKLDHNRMLRLLLSGIDISASCFSNTPPKFPLPLHALSTLRAEHLELPWWLPPGATDASNMWTLVFPSDTPLADIFRDLATAVMTLKLETTRSGRPLWLDTQFVRDYLDPLTHRLLETSIGVEAVNSGSFRGECSRLAAVILLGKIRRAARGGRGVFMGIETEKLRVLLVRYGSEWTVFKPMLLWVLVLGALEVEGEERGWFCAIIRKTAGEIGLRGWDEVVVTVSNLLWVEEVLGGEGEGLRGGVGMEG</sequence>
<gene>
    <name evidence="1" type="ORF">BU16DRAFT_618815</name>
</gene>
<dbReference type="PANTHER" id="PTHR37540">
    <property type="entry name" value="TRANSCRIPTION FACTOR (ACR-2), PUTATIVE-RELATED-RELATED"/>
    <property type="match status" value="1"/>
</dbReference>